<keyword evidence="2 5" id="KW-0812">Transmembrane</keyword>
<dbReference type="PANTHER" id="PTHR24092">
    <property type="entry name" value="PROBABLE PHOSPHOLIPID-TRANSPORTING ATPASE"/>
    <property type="match status" value="1"/>
</dbReference>
<keyword evidence="4 5" id="KW-0472">Membrane</keyword>
<feature type="domain" description="P-type ATPase A" evidence="6">
    <location>
        <begin position="27"/>
        <end position="85"/>
    </location>
</feature>
<dbReference type="Proteomes" id="UP001235939">
    <property type="component" value="Chromosome 13"/>
</dbReference>
<dbReference type="InterPro" id="IPR018303">
    <property type="entry name" value="ATPase_P-typ_P_site"/>
</dbReference>
<dbReference type="Gene3D" id="1.20.1110.10">
    <property type="entry name" value="Calcium-transporting ATPase, transmembrane domain"/>
    <property type="match status" value="1"/>
</dbReference>
<dbReference type="EMBL" id="CP092875">
    <property type="protein sequence ID" value="UYV75700.1"/>
    <property type="molecule type" value="Genomic_DNA"/>
</dbReference>
<dbReference type="PROSITE" id="PS00154">
    <property type="entry name" value="ATPASE_E1_E2"/>
    <property type="match status" value="1"/>
</dbReference>
<dbReference type="Pfam" id="PF00122">
    <property type="entry name" value="E1-E2_ATPase"/>
    <property type="match status" value="1"/>
</dbReference>
<gene>
    <name evidence="7" type="ORF">LAZ67_13001050</name>
</gene>
<dbReference type="InterPro" id="IPR059000">
    <property type="entry name" value="ATPase_P-type_domA"/>
</dbReference>
<evidence type="ECO:0000256" key="3">
    <source>
        <dbReference type="ARBA" id="ARBA00022989"/>
    </source>
</evidence>
<dbReference type="InterPro" id="IPR008250">
    <property type="entry name" value="ATPase_P-typ_transduc_dom_A_sf"/>
</dbReference>
<keyword evidence="8" id="KW-1185">Reference proteome</keyword>
<evidence type="ECO:0000259" key="6">
    <source>
        <dbReference type="Pfam" id="PF00122"/>
    </source>
</evidence>
<proteinExistence type="predicted"/>
<evidence type="ECO:0000313" key="7">
    <source>
        <dbReference type="EMBL" id="UYV75700.1"/>
    </source>
</evidence>
<dbReference type="InterPro" id="IPR023298">
    <property type="entry name" value="ATPase_P-typ_TM_dom_sf"/>
</dbReference>
<keyword evidence="3 5" id="KW-1133">Transmembrane helix</keyword>
<organism evidence="7 8">
    <name type="scientific">Cordylochernes scorpioides</name>
    <dbReference type="NCBI Taxonomy" id="51811"/>
    <lineage>
        <taxon>Eukaryota</taxon>
        <taxon>Metazoa</taxon>
        <taxon>Ecdysozoa</taxon>
        <taxon>Arthropoda</taxon>
        <taxon>Chelicerata</taxon>
        <taxon>Arachnida</taxon>
        <taxon>Pseudoscorpiones</taxon>
        <taxon>Cheliferoidea</taxon>
        <taxon>Chernetidae</taxon>
        <taxon>Cordylochernes</taxon>
    </lineage>
</organism>
<accession>A0ABY6L3I1</accession>
<evidence type="ECO:0000256" key="5">
    <source>
        <dbReference type="SAM" id="Phobius"/>
    </source>
</evidence>
<feature type="non-terminal residue" evidence="7">
    <location>
        <position position="1"/>
    </location>
</feature>
<evidence type="ECO:0000256" key="4">
    <source>
        <dbReference type="ARBA" id="ARBA00023136"/>
    </source>
</evidence>
<dbReference type="Gene3D" id="3.40.50.1000">
    <property type="entry name" value="HAD superfamily/HAD-like"/>
    <property type="match status" value="1"/>
</dbReference>
<evidence type="ECO:0000256" key="1">
    <source>
        <dbReference type="ARBA" id="ARBA00004370"/>
    </source>
</evidence>
<feature type="transmembrane region" description="Helical" evidence="5">
    <location>
        <begin position="226"/>
        <end position="251"/>
    </location>
</feature>
<dbReference type="NCBIfam" id="TIGR01494">
    <property type="entry name" value="ATPase_P-type"/>
    <property type="match status" value="1"/>
</dbReference>
<evidence type="ECO:0000256" key="2">
    <source>
        <dbReference type="ARBA" id="ARBA00022692"/>
    </source>
</evidence>
<dbReference type="PANTHER" id="PTHR24092:SF218">
    <property type="entry name" value="PHOSPHOLIPID-TRANSPORTING ATPASE"/>
    <property type="match status" value="1"/>
</dbReference>
<sequence>MYPPDFVALFAGQNWLECVSQQRCVRESARYVKTRWQDVRVGDLVHLSCNEAIPADIVLLRSKDPLGLCYLETASLDGESSLKQRQTPHFLPQHKEIYEVAPKFHLECEVPNNRIYHFIGCIVPENSERIPLNKENLLLRDCRVKNADFVEGIVVYAGHDTKTMLNNKGPRYKRSKLECFMNRDVIWCIFLLLIICMGGAIGTILWELTYPPNDLIPYFQTGEQNLGLSGFYAFLSYIIIFQVIIPISLYVTIEIIKLGQVYLVEQDIDMPGVRCRALNIPEELGQVEVVLSDKTGTLTENCMVFRSCSILGMDFPHY</sequence>
<dbReference type="SUPFAM" id="SSF81665">
    <property type="entry name" value="Calcium ATPase, transmembrane domain M"/>
    <property type="match status" value="1"/>
</dbReference>
<evidence type="ECO:0000313" key="8">
    <source>
        <dbReference type="Proteomes" id="UP001235939"/>
    </source>
</evidence>
<dbReference type="SUPFAM" id="SSF81653">
    <property type="entry name" value="Calcium ATPase, transduction domain A"/>
    <property type="match status" value="1"/>
</dbReference>
<name>A0ABY6L3I1_9ARAC</name>
<dbReference type="Gene3D" id="2.70.150.10">
    <property type="entry name" value="Calcium-transporting ATPase, cytoplasmic transduction domain A"/>
    <property type="match status" value="1"/>
</dbReference>
<reference evidence="7 8" key="1">
    <citation type="submission" date="2022-01" db="EMBL/GenBank/DDBJ databases">
        <title>A chromosomal length assembly of Cordylochernes scorpioides.</title>
        <authorList>
            <person name="Zeh D."/>
            <person name="Zeh J."/>
        </authorList>
    </citation>
    <scope>NUCLEOTIDE SEQUENCE [LARGE SCALE GENOMIC DNA]</scope>
    <source>
        <strain evidence="7">IN4F17</strain>
        <tissue evidence="7">Whole Body</tissue>
    </source>
</reference>
<dbReference type="InterPro" id="IPR001757">
    <property type="entry name" value="P_typ_ATPase"/>
</dbReference>
<dbReference type="InterPro" id="IPR023214">
    <property type="entry name" value="HAD_sf"/>
</dbReference>
<protein>
    <submittedName>
        <fullName evidence="7">ATP10B</fullName>
    </submittedName>
</protein>
<feature type="transmembrane region" description="Helical" evidence="5">
    <location>
        <begin position="185"/>
        <end position="206"/>
    </location>
</feature>
<comment type="subcellular location">
    <subcellularLocation>
        <location evidence="1">Membrane</location>
    </subcellularLocation>
</comment>